<keyword evidence="6" id="KW-0808">Transferase</keyword>
<evidence type="ECO:0000256" key="21">
    <source>
        <dbReference type="ARBA" id="ARBA00049966"/>
    </source>
</evidence>
<dbReference type="GO" id="GO:0005886">
    <property type="term" value="C:plasma membrane"/>
    <property type="evidence" value="ECO:0007669"/>
    <property type="project" value="UniProtKB-SubCell"/>
</dbReference>
<evidence type="ECO:0000256" key="12">
    <source>
        <dbReference type="ARBA" id="ARBA00023306"/>
    </source>
</evidence>
<dbReference type="NCBIfam" id="TIGR02614">
    <property type="entry name" value="ftsW"/>
    <property type="match status" value="1"/>
</dbReference>
<evidence type="ECO:0000256" key="8">
    <source>
        <dbReference type="ARBA" id="ARBA00022960"/>
    </source>
</evidence>
<evidence type="ECO:0000313" key="23">
    <source>
        <dbReference type="EMBL" id="MBD1371196.1"/>
    </source>
</evidence>
<evidence type="ECO:0000256" key="15">
    <source>
        <dbReference type="ARBA" id="ARBA00033270"/>
    </source>
</evidence>
<evidence type="ECO:0000256" key="3">
    <source>
        <dbReference type="ARBA" id="ARBA00022475"/>
    </source>
</evidence>
<evidence type="ECO:0000256" key="11">
    <source>
        <dbReference type="ARBA" id="ARBA00023136"/>
    </source>
</evidence>
<dbReference type="GO" id="GO:0008955">
    <property type="term" value="F:peptidoglycan glycosyltransferase activity"/>
    <property type="evidence" value="ECO:0007669"/>
    <property type="project" value="UniProtKB-EC"/>
</dbReference>
<dbReference type="GO" id="GO:0032153">
    <property type="term" value="C:cell division site"/>
    <property type="evidence" value="ECO:0007669"/>
    <property type="project" value="TreeGrafter"/>
</dbReference>
<evidence type="ECO:0000256" key="14">
    <source>
        <dbReference type="ARBA" id="ARBA00032370"/>
    </source>
</evidence>
<dbReference type="Proteomes" id="UP000661691">
    <property type="component" value="Unassembled WGS sequence"/>
</dbReference>
<dbReference type="GO" id="GO:0051301">
    <property type="term" value="P:cell division"/>
    <property type="evidence" value="ECO:0007669"/>
    <property type="project" value="UniProtKB-KW"/>
</dbReference>
<keyword evidence="24" id="KW-1185">Reference proteome</keyword>
<keyword evidence="13" id="KW-0961">Cell wall biogenesis/degradation</keyword>
<accession>A0A926N757</accession>
<feature type="transmembrane region" description="Helical" evidence="22">
    <location>
        <begin position="308"/>
        <end position="335"/>
    </location>
</feature>
<dbReference type="GO" id="GO:0008360">
    <property type="term" value="P:regulation of cell shape"/>
    <property type="evidence" value="ECO:0007669"/>
    <property type="project" value="UniProtKB-KW"/>
</dbReference>
<comment type="similarity">
    <text evidence="16">Belongs to the SEDS family. FtsW subfamily.</text>
</comment>
<keyword evidence="10 22" id="KW-1133">Transmembrane helix</keyword>
<comment type="caution">
    <text evidence="23">The sequence shown here is derived from an EMBL/GenBank/DDBJ whole genome shotgun (WGS) entry which is preliminary data.</text>
</comment>
<sequence length="385" mass="42528">MKKKKKWGRPDYWFIFLTFLLLGFGLVMIFSASFFEGYTDPAINDSSYFFKKQLSFALVGIVLFFIVSKIPYQIYQKHVGAILLFCIFSLIMVKLVGFKVNGSTRWIDLGIFSFQPSEYVKLGIIIYTASIMVKKQPIIDQFKRAVIPPIFVIGFICFLLILQPHFSAIVLIFATCSVMMYCAGIKMKHLTWLMLSAIPVLTVVMLSGTYRLARVLTFLDPFSNSSSDGYQIQQALMAVGPGGLTGSGLGESIQKLDYLPEAHTDFIFAIISEELGFIGGLLFILTATAFILRGVFLSIQAPDQFGTLLGIGIISLFAIETIANLGVVTALLPVTGVPLPLISYGGTALILKLVELGILLNISRQRVSAKKNKSKQPTQQPLPIT</sequence>
<organism evidence="23 24">
    <name type="scientific">Polycladospora coralii</name>
    <dbReference type="NCBI Taxonomy" id="2771432"/>
    <lineage>
        <taxon>Bacteria</taxon>
        <taxon>Bacillati</taxon>
        <taxon>Bacillota</taxon>
        <taxon>Bacilli</taxon>
        <taxon>Bacillales</taxon>
        <taxon>Thermoactinomycetaceae</taxon>
        <taxon>Polycladospora</taxon>
    </lineage>
</organism>
<evidence type="ECO:0000256" key="4">
    <source>
        <dbReference type="ARBA" id="ARBA00022618"/>
    </source>
</evidence>
<keyword evidence="9" id="KW-0573">Peptidoglycan synthesis</keyword>
<feature type="transmembrane region" description="Helical" evidence="22">
    <location>
        <begin position="145"/>
        <end position="162"/>
    </location>
</feature>
<evidence type="ECO:0000256" key="7">
    <source>
        <dbReference type="ARBA" id="ARBA00022692"/>
    </source>
</evidence>
<dbReference type="EC" id="2.4.99.28" evidence="19"/>
<evidence type="ECO:0000256" key="16">
    <source>
        <dbReference type="ARBA" id="ARBA00038053"/>
    </source>
</evidence>
<evidence type="ECO:0000256" key="5">
    <source>
        <dbReference type="ARBA" id="ARBA00022676"/>
    </source>
</evidence>
<protein>
    <recommendedName>
        <fullName evidence="17">Probable peptidoglycan glycosyltransferase FtsW</fullName>
        <ecNumber evidence="19">2.4.99.28</ecNumber>
    </recommendedName>
    <alternativeName>
        <fullName evidence="18">Cell division protein FtsW</fullName>
    </alternativeName>
    <alternativeName>
        <fullName evidence="15">Cell wall polymerase</fullName>
    </alternativeName>
    <alternativeName>
        <fullName evidence="14">Peptidoglycan polymerase</fullName>
    </alternativeName>
</protein>
<gene>
    <name evidence="23" type="primary">ftsW</name>
    <name evidence="23" type="ORF">IC620_02335</name>
</gene>
<feature type="transmembrane region" description="Helical" evidence="22">
    <location>
        <begin position="118"/>
        <end position="133"/>
    </location>
</feature>
<evidence type="ECO:0000256" key="22">
    <source>
        <dbReference type="SAM" id="Phobius"/>
    </source>
</evidence>
<keyword evidence="7 22" id="KW-0812">Transmembrane</keyword>
<feature type="transmembrane region" description="Helical" evidence="22">
    <location>
        <begin position="341"/>
        <end position="362"/>
    </location>
</feature>
<feature type="transmembrane region" description="Helical" evidence="22">
    <location>
        <begin position="168"/>
        <end position="185"/>
    </location>
</feature>
<evidence type="ECO:0000256" key="18">
    <source>
        <dbReference type="ARBA" id="ARBA00041418"/>
    </source>
</evidence>
<proteinExistence type="inferred from homology"/>
<feature type="transmembrane region" description="Helical" evidence="22">
    <location>
        <begin position="192"/>
        <end position="213"/>
    </location>
</feature>
<dbReference type="RefSeq" id="WP_191138920.1">
    <property type="nucleotide sequence ID" value="NZ_JACXAG020000002.1"/>
</dbReference>
<evidence type="ECO:0000256" key="13">
    <source>
        <dbReference type="ARBA" id="ARBA00023316"/>
    </source>
</evidence>
<dbReference type="Pfam" id="PF01098">
    <property type="entry name" value="FTSW_RODA_SPOVE"/>
    <property type="match status" value="1"/>
</dbReference>
<dbReference type="GO" id="GO:0071555">
    <property type="term" value="P:cell wall organization"/>
    <property type="evidence" value="ECO:0007669"/>
    <property type="project" value="UniProtKB-KW"/>
</dbReference>
<dbReference type="InterPro" id="IPR013437">
    <property type="entry name" value="FtsW"/>
</dbReference>
<comment type="catalytic activity">
    <reaction evidence="20">
        <text>[GlcNAc-(1-&gt;4)-Mur2Ac(oyl-L-Ala-gamma-D-Glu-L-Lys-D-Ala-D-Ala)](n)-di-trans,octa-cis-undecaprenyl diphosphate + beta-D-GlcNAc-(1-&gt;4)-Mur2Ac(oyl-L-Ala-gamma-D-Glu-L-Lys-D-Ala-D-Ala)-di-trans,octa-cis-undecaprenyl diphosphate = [GlcNAc-(1-&gt;4)-Mur2Ac(oyl-L-Ala-gamma-D-Glu-L-Lys-D-Ala-D-Ala)](n+1)-di-trans,octa-cis-undecaprenyl diphosphate + di-trans,octa-cis-undecaprenyl diphosphate + H(+)</text>
        <dbReference type="Rhea" id="RHEA:23708"/>
        <dbReference type="Rhea" id="RHEA-COMP:9602"/>
        <dbReference type="Rhea" id="RHEA-COMP:9603"/>
        <dbReference type="ChEBI" id="CHEBI:15378"/>
        <dbReference type="ChEBI" id="CHEBI:58405"/>
        <dbReference type="ChEBI" id="CHEBI:60033"/>
        <dbReference type="ChEBI" id="CHEBI:78435"/>
        <dbReference type="EC" id="2.4.99.28"/>
    </reaction>
</comment>
<dbReference type="EMBL" id="JACXAH010000002">
    <property type="protein sequence ID" value="MBD1371196.1"/>
    <property type="molecule type" value="Genomic_DNA"/>
</dbReference>
<dbReference type="GO" id="GO:0009252">
    <property type="term" value="P:peptidoglycan biosynthetic process"/>
    <property type="evidence" value="ECO:0007669"/>
    <property type="project" value="UniProtKB-KW"/>
</dbReference>
<evidence type="ECO:0000256" key="1">
    <source>
        <dbReference type="ARBA" id="ARBA00004651"/>
    </source>
</evidence>
<comment type="pathway">
    <text evidence="2">Cell wall biogenesis; peptidoglycan biosynthesis.</text>
</comment>
<evidence type="ECO:0000256" key="10">
    <source>
        <dbReference type="ARBA" id="ARBA00022989"/>
    </source>
</evidence>
<comment type="function">
    <text evidence="21">Peptidoglycan polymerase that is essential for cell division.</text>
</comment>
<dbReference type="PANTHER" id="PTHR30474:SF2">
    <property type="entry name" value="PEPTIDOGLYCAN GLYCOSYLTRANSFERASE FTSW-RELATED"/>
    <property type="match status" value="1"/>
</dbReference>
<keyword evidence="5" id="KW-0328">Glycosyltransferase</keyword>
<keyword evidence="4" id="KW-0132">Cell division</keyword>
<evidence type="ECO:0000256" key="19">
    <source>
        <dbReference type="ARBA" id="ARBA00044770"/>
    </source>
</evidence>
<evidence type="ECO:0000256" key="17">
    <source>
        <dbReference type="ARBA" id="ARBA00041185"/>
    </source>
</evidence>
<evidence type="ECO:0000256" key="9">
    <source>
        <dbReference type="ARBA" id="ARBA00022984"/>
    </source>
</evidence>
<feature type="transmembrane region" description="Helical" evidence="22">
    <location>
        <begin position="12"/>
        <end position="34"/>
    </location>
</feature>
<feature type="transmembrane region" description="Helical" evidence="22">
    <location>
        <begin position="54"/>
        <end position="72"/>
    </location>
</feature>
<evidence type="ECO:0000256" key="6">
    <source>
        <dbReference type="ARBA" id="ARBA00022679"/>
    </source>
</evidence>
<evidence type="ECO:0000256" key="2">
    <source>
        <dbReference type="ARBA" id="ARBA00004752"/>
    </source>
</evidence>
<keyword evidence="8" id="KW-0133">Cell shape</keyword>
<dbReference type="InterPro" id="IPR001182">
    <property type="entry name" value="FtsW/RodA"/>
</dbReference>
<reference evidence="23" key="1">
    <citation type="submission" date="2020-09" db="EMBL/GenBank/DDBJ databases">
        <title>A novel bacterium of genus Hazenella, isolated from South China Sea.</title>
        <authorList>
            <person name="Huang H."/>
            <person name="Mo K."/>
            <person name="Hu Y."/>
        </authorList>
    </citation>
    <scope>NUCLEOTIDE SEQUENCE</scope>
    <source>
        <strain evidence="23">IB182357</strain>
    </source>
</reference>
<keyword evidence="3" id="KW-1003">Cell membrane</keyword>
<evidence type="ECO:0000313" key="24">
    <source>
        <dbReference type="Proteomes" id="UP000661691"/>
    </source>
</evidence>
<keyword evidence="11 22" id="KW-0472">Membrane</keyword>
<dbReference type="GO" id="GO:0015648">
    <property type="term" value="F:lipid-linked peptidoglycan transporter activity"/>
    <property type="evidence" value="ECO:0007669"/>
    <property type="project" value="TreeGrafter"/>
</dbReference>
<name>A0A926N757_9BACL</name>
<dbReference type="AlphaFoldDB" id="A0A926N757"/>
<keyword evidence="12" id="KW-0131">Cell cycle</keyword>
<feature type="transmembrane region" description="Helical" evidence="22">
    <location>
        <begin position="79"/>
        <end position="98"/>
    </location>
</feature>
<dbReference type="PANTHER" id="PTHR30474">
    <property type="entry name" value="CELL CYCLE PROTEIN"/>
    <property type="match status" value="1"/>
</dbReference>
<feature type="transmembrane region" description="Helical" evidence="22">
    <location>
        <begin position="275"/>
        <end position="296"/>
    </location>
</feature>
<evidence type="ECO:0000256" key="20">
    <source>
        <dbReference type="ARBA" id="ARBA00049902"/>
    </source>
</evidence>
<comment type="subcellular location">
    <subcellularLocation>
        <location evidence="1">Cell membrane</location>
        <topology evidence="1">Multi-pass membrane protein</topology>
    </subcellularLocation>
</comment>